<proteinExistence type="predicted"/>
<protein>
    <submittedName>
        <fullName evidence="1">Uncharacterized protein</fullName>
    </submittedName>
</protein>
<organism evidence="1 2">
    <name type="scientific">Lagenidium giganteum</name>
    <dbReference type="NCBI Taxonomy" id="4803"/>
    <lineage>
        <taxon>Eukaryota</taxon>
        <taxon>Sar</taxon>
        <taxon>Stramenopiles</taxon>
        <taxon>Oomycota</taxon>
        <taxon>Peronosporomycetes</taxon>
        <taxon>Pythiales</taxon>
        <taxon>Pythiaceae</taxon>
    </lineage>
</organism>
<accession>A0AAV2YN19</accession>
<reference evidence="1" key="1">
    <citation type="submission" date="2022-11" db="EMBL/GenBank/DDBJ databases">
        <authorList>
            <person name="Morgan W.R."/>
            <person name="Tartar A."/>
        </authorList>
    </citation>
    <scope>NUCLEOTIDE SEQUENCE</scope>
    <source>
        <strain evidence="1">ARSEF 373</strain>
    </source>
</reference>
<name>A0AAV2YN19_9STRA</name>
<evidence type="ECO:0000313" key="2">
    <source>
        <dbReference type="Proteomes" id="UP001146120"/>
    </source>
</evidence>
<dbReference type="AlphaFoldDB" id="A0AAV2YN19"/>
<dbReference type="EMBL" id="DAKRPA010000202">
    <property type="protein sequence ID" value="DAZ95490.1"/>
    <property type="molecule type" value="Genomic_DNA"/>
</dbReference>
<sequence>MDVSILTSKSQSQFALMRATTHYQLQSPK</sequence>
<dbReference type="Proteomes" id="UP001146120">
    <property type="component" value="Unassembled WGS sequence"/>
</dbReference>
<reference evidence="1" key="2">
    <citation type="journal article" date="2023" name="Microbiol Resour">
        <title>Decontamination and Annotation of the Draft Genome Sequence of the Oomycete Lagenidium giganteum ARSEF 373.</title>
        <authorList>
            <person name="Morgan W.R."/>
            <person name="Tartar A."/>
        </authorList>
    </citation>
    <scope>NUCLEOTIDE SEQUENCE</scope>
    <source>
        <strain evidence="1">ARSEF 373</strain>
    </source>
</reference>
<comment type="caution">
    <text evidence="1">The sequence shown here is derived from an EMBL/GenBank/DDBJ whole genome shotgun (WGS) entry which is preliminary data.</text>
</comment>
<keyword evidence="2" id="KW-1185">Reference proteome</keyword>
<gene>
    <name evidence="1" type="ORF">N0F65_001970</name>
</gene>
<evidence type="ECO:0000313" key="1">
    <source>
        <dbReference type="EMBL" id="DAZ95490.1"/>
    </source>
</evidence>